<evidence type="ECO:0000256" key="13">
    <source>
        <dbReference type="ARBA" id="ARBA00023136"/>
    </source>
</evidence>
<evidence type="ECO:0000256" key="15">
    <source>
        <dbReference type="ARBA" id="ARBA00042438"/>
    </source>
</evidence>
<keyword evidence="10" id="KW-0810">Translation regulation</keyword>
<comment type="similarity">
    <text evidence="3">Belongs to the PPP1R15 family.</text>
</comment>
<dbReference type="OrthoDB" id="5976067at2759"/>
<sequence length="415" mass="46473">MRMNVANMAPSTSHSPFPCPLSYGLPSVILSESLVPCPSHQMTLGLLPNKMSEAETRRTEGLPVFRILCKALRYLRATLFKILDRCGAVMEALQFAVSPSLALDVLAEMGLGEESMWESAEEKRGPTGQGWMWAPEVKTLDEEDFWAPDVKTLEEEELLAPDADVLEEEELSVKGEHECLEDEGELDLAEWLEWDSGSELSEDEGDDPHSDCDSPSDAVPDLPLALFGKSPVSRPTLPSHSLTSEGEQEDDSESDWSEEEEEDDEGWDEVSDANSELWESFLRSDDPYNPFGFSFPTGKKEKSPEITESCTARPLHITDGGRAAESKTEEEEERSCPPQAEKKGNKKVRFSDVVQVRPLVAWAFASRAARDGSCWQEMARDRDRFRRRVQAASDIITPCLLPQHRARVREKLQPL</sequence>
<keyword evidence="9" id="KW-0832">Ubl conjugation</keyword>
<evidence type="ECO:0000256" key="5">
    <source>
        <dbReference type="ARBA" id="ARBA00022703"/>
    </source>
</evidence>
<evidence type="ECO:0000256" key="2">
    <source>
        <dbReference type="ARBA" id="ARBA00004570"/>
    </source>
</evidence>
<evidence type="ECO:0000256" key="1">
    <source>
        <dbReference type="ARBA" id="ARBA00004397"/>
    </source>
</evidence>
<organism evidence="19 20">
    <name type="scientific">Megalops atlanticus</name>
    <name type="common">Tarpon</name>
    <name type="synonym">Clupea gigantea</name>
    <dbReference type="NCBI Taxonomy" id="7932"/>
    <lineage>
        <taxon>Eukaryota</taxon>
        <taxon>Metazoa</taxon>
        <taxon>Chordata</taxon>
        <taxon>Craniata</taxon>
        <taxon>Vertebrata</taxon>
        <taxon>Euteleostomi</taxon>
        <taxon>Actinopterygii</taxon>
        <taxon>Neopterygii</taxon>
        <taxon>Teleostei</taxon>
        <taxon>Elopiformes</taxon>
        <taxon>Megalopidae</taxon>
        <taxon>Megalops</taxon>
    </lineage>
</organism>
<reference evidence="19" key="1">
    <citation type="submission" date="2021-01" db="EMBL/GenBank/DDBJ databases">
        <authorList>
            <person name="Zahm M."/>
            <person name="Roques C."/>
            <person name="Cabau C."/>
            <person name="Klopp C."/>
            <person name="Donnadieu C."/>
            <person name="Jouanno E."/>
            <person name="Lampietro C."/>
            <person name="Louis A."/>
            <person name="Herpin A."/>
            <person name="Echchiki A."/>
            <person name="Berthelot C."/>
            <person name="Parey E."/>
            <person name="Roest-Crollius H."/>
            <person name="Braasch I."/>
            <person name="Postlethwait J."/>
            <person name="Bobe J."/>
            <person name="Montfort J."/>
            <person name="Bouchez O."/>
            <person name="Begum T."/>
            <person name="Mejri S."/>
            <person name="Adams A."/>
            <person name="Chen W.-J."/>
            <person name="Guiguen Y."/>
        </authorList>
    </citation>
    <scope>NUCLEOTIDE SEQUENCE</scope>
    <source>
        <strain evidence="19">YG-15Mar2019-1</strain>
        <tissue evidence="19">Brain</tissue>
    </source>
</reference>
<evidence type="ECO:0000256" key="3">
    <source>
        <dbReference type="ARBA" id="ARBA00010161"/>
    </source>
</evidence>
<dbReference type="GO" id="GO:0034976">
    <property type="term" value="P:response to endoplasmic reticulum stress"/>
    <property type="evidence" value="ECO:0007669"/>
    <property type="project" value="TreeGrafter"/>
</dbReference>
<evidence type="ECO:0000256" key="8">
    <source>
        <dbReference type="ARBA" id="ARBA00022824"/>
    </source>
</evidence>
<evidence type="ECO:0000256" key="17">
    <source>
        <dbReference type="SAM" id="MobiDB-lite"/>
    </source>
</evidence>
<proteinExistence type="inferred from homology"/>
<dbReference type="GO" id="GO:0019888">
    <property type="term" value="F:protein phosphatase regulator activity"/>
    <property type="evidence" value="ECO:0007669"/>
    <property type="project" value="TreeGrafter"/>
</dbReference>
<evidence type="ECO:0000256" key="7">
    <source>
        <dbReference type="ARBA" id="ARBA00022787"/>
    </source>
</evidence>
<keyword evidence="8" id="KW-0256">Endoplasmic reticulum</keyword>
<evidence type="ECO:0000256" key="10">
    <source>
        <dbReference type="ARBA" id="ARBA00022845"/>
    </source>
</evidence>
<comment type="subcellular location">
    <subcellularLocation>
        <location evidence="1">Endoplasmic reticulum membrane</location>
        <topology evidence="1">Peripheral membrane protein</topology>
        <orientation evidence="1">Cytoplasmic side</orientation>
    </subcellularLocation>
    <subcellularLocation>
        <location evidence="2">Mitochondrion outer membrane</location>
        <topology evidence="2">Peripheral membrane protein</topology>
        <orientation evidence="2">Cytoplasmic side</orientation>
    </subcellularLocation>
</comment>
<keyword evidence="12" id="KW-0496">Mitochondrion</keyword>
<keyword evidence="4" id="KW-0597">Phosphoprotein</keyword>
<evidence type="ECO:0000256" key="12">
    <source>
        <dbReference type="ARBA" id="ARBA00023128"/>
    </source>
</evidence>
<feature type="region of interest" description="Disordered" evidence="17">
    <location>
        <begin position="198"/>
        <end position="346"/>
    </location>
</feature>
<dbReference type="PANTHER" id="PTHR16489:SF14">
    <property type="entry name" value="PROTEIN PHOSPHATASE 1 REGULATORY SUBUNIT 15A"/>
    <property type="match status" value="1"/>
</dbReference>
<keyword evidence="6" id="KW-0677">Repeat</keyword>
<dbReference type="InterPro" id="IPR051254">
    <property type="entry name" value="PPP1R15"/>
</dbReference>
<keyword evidence="13" id="KW-0472">Membrane</keyword>
<gene>
    <name evidence="19" type="ORF">MATL_G00225540</name>
</gene>
<keyword evidence="5" id="KW-0053">Apoptosis</keyword>
<dbReference type="Pfam" id="PF10488">
    <property type="entry name" value="PP1c_bdg"/>
    <property type="match status" value="1"/>
</dbReference>
<dbReference type="PANTHER" id="PTHR16489">
    <property type="entry name" value="GH11727P"/>
    <property type="match status" value="1"/>
</dbReference>
<dbReference type="InterPro" id="IPR019523">
    <property type="entry name" value="Prot_Pase1_reg-su15A/B_C"/>
</dbReference>
<evidence type="ECO:0000313" key="19">
    <source>
        <dbReference type="EMBL" id="KAG7458897.1"/>
    </source>
</evidence>
<feature type="compositionally biased region" description="Acidic residues" evidence="17">
    <location>
        <begin position="246"/>
        <end position="271"/>
    </location>
</feature>
<dbReference type="GO" id="GO:0005789">
    <property type="term" value="C:endoplasmic reticulum membrane"/>
    <property type="evidence" value="ECO:0007669"/>
    <property type="project" value="UniProtKB-SubCell"/>
</dbReference>
<evidence type="ECO:0000256" key="9">
    <source>
        <dbReference type="ARBA" id="ARBA00022843"/>
    </source>
</evidence>
<dbReference type="AlphaFoldDB" id="A0A9D3SYV5"/>
<evidence type="ECO:0000256" key="6">
    <source>
        <dbReference type="ARBA" id="ARBA00022737"/>
    </source>
</evidence>
<comment type="caution">
    <text evidence="19">The sequence shown here is derived from an EMBL/GenBank/DDBJ whole genome shotgun (WGS) entry which is preliminary data.</text>
</comment>
<evidence type="ECO:0000256" key="14">
    <source>
        <dbReference type="ARBA" id="ARBA00040008"/>
    </source>
</evidence>
<dbReference type="GO" id="GO:0006915">
    <property type="term" value="P:apoptotic process"/>
    <property type="evidence" value="ECO:0007669"/>
    <property type="project" value="UniProtKB-KW"/>
</dbReference>
<keyword evidence="20" id="KW-1185">Reference proteome</keyword>
<name>A0A9D3SYV5_MEGAT</name>
<evidence type="ECO:0000313" key="20">
    <source>
        <dbReference type="Proteomes" id="UP001046870"/>
    </source>
</evidence>
<evidence type="ECO:0000259" key="18">
    <source>
        <dbReference type="Pfam" id="PF10488"/>
    </source>
</evidence>
<feature type="domain" description="Protein phosphatase 1 regulatory subunit 15A/B C-terminal" evidence="18">
    <location>
        <begin position="252"/>
        <end position="412"/>
    </location>
</feature>
<dbReference type="GO" id="GO:0000164">
    <property type="term" value="C:protein phosphatase type 1 complex"/>
    <property type="evidence" value="ECO:0007669"/>
    <property type="project" value="TreeGrafter"/>
</dbReference>
<evidence type="ECO:0000256" key="11">
    <source>
        <dbReference type="ARBA" id="ARBA00023016"/>
    </source>
</evidence>
<evidence type="ECO:0000256" key="16">
    <source>
        <dbReference type="ARBA" id="ARBA00047011"/>
    </source>
</evidence>
<keyword evidence="11" id="KW-0346">Stress response</keyword>
<accession>A0A9D3SYV5</accession>
<protein>
    <recommendedName>
        <fullName evidence="14">Protein phosphatase 1 regulatory subunit 15A</fullName>
    </recommendedName>
    <alternativeName>
        <fullName evidence="15">Growth arrest and DNA damage-inducible protein GADD34</fullName>
    </alternativeName>
</protein>
<comment type="subunit">
    <text evidence="16">Interacts with PPP1CA. Interacts with EIF2S1. Interacts with PCNA. Interacts with LYN and KMT2A/MLL1. Interacts with PPP1R1A and SMARCB1. Interacts with SMAD7. Interacts with BAG1. Interacts with NOX4.</text>
</comment>
<keyword evidence="7" id="KW-1000">Mitochondrion outer membrane</keyword>
<evidence type="ECO:0000256" key="4">
    <source>
        <dbReference type="ARBA" id="ARBA00022553"/>
    </source>
</evidence>
<dbReference type="Proteomes" id="UP001046870">
    <property type="component" value="Chromosome 20"/>
</dbReference>
<dbReference type="EMBL" id="JAFDVH010000020">
    <property type="protein sequence ID" value="KAG7458897.1"/>
    <property type="molecule type" value="Genomic_DNA"/>
</dbReference>
<dbReference type="GO" id="GO:0006417">
    <property type="term" value="P:regulation of translation"/>
    <property type="evidence" value="ECO:0007669"/>
    <property type="project" value="UniProtKB-KW"/>
</dbReference>
<dbReference type="GO" id="GO:0005741">
    <property type="term" value="C:mitochondrial outer membrane"/>
    <property type="evidence" value="ECO:0007669"/>
    <property type="project" value="UniProtKB-SubCell"/>
</dbReference>